<sequence length="92" mass="9759">ETRKLLSALAAYQQRRQSTSAFVSIGQGCASSIGYAHLCPAELADPGPDEAQLPEHDALSDHCQLPSLSPSPHYSCLLDVCFRAARPSSSAC</sequence>
<accession>A0A5C3QG21</accession>
<proteinExistence type="predicted"/>
<gene>
    <name evidence="1" type="ORF">BDV98DRAFT_569780</name>
</gene>
<protein>
    <submittedName>
        <fullName evidence="1">Uncharacterized protein</fullName>
    </submittedName>
</protein>
<name>A0A5C3QG21_9AGAR</name>
<dbReference type="AlphaFoldDB" id="A0A5C3QG21"/>
<reference evidence="1 2" key="1">
    <citation type="journal article" date="2019" name="Nat. Ecol. Evol.">
        <title>Megaphylogeny resolves global patterns of mushroom evolution.</title>
        <authorList>
            <person name="Varga T."/>
            <person name="Krizsan K."/>
            <person name="Foldi C."/>
            <person name="Dima B."/>
            <person name="Sanchez-Garcia M."/>
            <person name="Sanchez-Ramirez S."/>
            <person name="Szollosi G.J."/>
            <person name="Szarkandi J.G."/>
            <person name="Papp V."/>
            <person name="Albert L."/>
            <person name="Andreopoulos W."/>
            <person name="Angelini C."/>
            <person name="Antonin V."/>
            <person name="Barry K.W."/>
            <person name="Bougher N.L."/>
            <person name="Buchanan P."/>
            <person name="Buyck B."/>
            <person name="Bense V."/>
            <person name="Catcheside P."/>
            <person name="Chovatia M."/>
            <person name="Cooper J."/>
            <person name="Damon W."/>
            <person name="Desjardin D."/>
            <person name="Finy P."/>
            <person name="Geml J."/>
            <person name="Haridas S."/>
            <person name="Hughes K."/>
            <person name="Justo A."/>
            <person name="Karasinski D."/>
            <person name="Kautmanova I."/>
            <person name="Kiss B."/>
            <person name="Kocsube S."/>
            <person name="Kotiranta H."/>
            <person name="LaButti K.M."/>
            <person name="Lechner B.E."/>
            <person name="Liimatainen K."/>
            <person name="Lipzen A."/>
            <person name="Lukacs Z."/>
            <person name="Mihaltcheva S."/>
            <person name="Morgado L.N."/>
            <person name="Niskanen T."/>
            <person name="Noordeloos M.E."/>
            <person name="Ohm R.A."/>
            <person name="Ortiz-Santana B."/>
            <person name="Ovrebo C."/>
            <person name="Racz N."/>
            <person name="Riley R."/>
            <person name="Savchenko A."/>
            <person name="Shiryaev A."/>
            <person name="Soop K."/>
            <person name="Spirin V."/>
            <person name="Szebenyi C."/>
            <person name="Tomsovsky M."/>
            <person name="Tulloss R.E."/>
            <person name="Uehling J."/>
            <person name="Grigoriev I.V."/>
            <person name="Vagvolgyi C."/>
            <person name="Papp T."/>
            <person name="Martin F.M."/>
            <person name="Miettinen O."/>
            <person name="Hibbett D.S."/>
            <person name="Nagy L.G."/>
        </authorList>
    </citation>
    <scope>NUCLEOTIDE SEQUENCE [LARGE SCALE GENOMIC DNA]</scope>
    <source>
        <strain evidence="1 2">CBS 309.79</strain>
    </source>
</reference>
<organism evidence="1 2">
    <name type="scientific">Pterulicium gracile</name>
    <dbReference type="NCBI Taxonomy" id="1884261"/>
    <lineage>
        <taxon>Eukaryota</taxon>
        <taxon>Fungi</taxon>
        <taxon>Dikarya</taxon>
        <taxon>Basidiomycota</taxon>
        <taxon>Agaricomycotina</taxon>
        <taxon>Agaricomycetes</taxon>
        <taxon>Agaricomycetidae</taxon>
        <taxon>Agaricales</taxon>
        <taxon>Pleurotineae</taxon>
        <taxon>Pterulaceae</taxon>
        <taxon>Pterulicium</taxon>
    </lineage>
</organism>
<evidence type="ECO:0000313" key="1">
    <source>
        <dbReference type="EMBL" id="TFL00427.1"/>
    </source>
</evidence>
<feature type="non-terminal residue" evidence="1">
    <location>
        <position position="1"/>
    </location>
</feature>
<dbReference type="Proteomes" id="UP000305067">
    <property type="component" value="Unassembled WGS sequence"/>
</dbReference>
<keyword evidence="2" id="KW-1185">Reference proteome</keyword>
<evidence type="ECO:0000313" key="2">
    <source>
        <dbReference type="Proteomes" id="UP000305067"/>
    </source>
</evidence>
<dbReference type="EMBL" id="ML178829">
    <property type="protein sequence ID" value="TFL00427.1"/>
    <property type="molecule type" value="Genomic_DNA"/>
</dbReference>